<organism evidence="2 3">
    <name type="scientific">Cryptococcus deneoformans (strain JEC21 / ATCC MYA-565)</name>
    <name type="common">Cryptococcus neoformans var. neoformans serotype D</name>
    <dbReference type="NCBI Taxonomy" id="214684"/>
    <lineage>
        <taxon>Eukaryota</taxon>
        <taxon>Fungi</taxon>
        <taxon>Dikarya</taxon>
        <taxon>Basidiomycota</taxon>
        <taxon>Agaricomycotina</taxon>
        <taxon>Tremellomycetes</taxon>
        <taxon>Tremellales</taxon>
        <taxon>Cryptococcaceae</taxon>
        <taxon>Cryptococcus</taxon>
        <taxon>Cryptococcus neoformans species complex</taxon>
    </lineage>
</organism>
<dbReference type="VEuPathDB" id="FungiDB:CNH01005"/>
<dbReference type="OrthoDB" id="97058at2759"/>
<evidence type="ECO:0000313" key="2">
    <source>
        <dbReference type="EMBL" id="ALO69542.1"/>
    </source>
</evidence>
<dbReference type="Proteomes" id="UP000002149">
    <property type="component" value="Chromosome 8"/>
</dbReference>
<reference evidence="2 3" key="1">
    <citation type="journal article" date="2005" name="Science">
        <title>The genome of the basidiomycetous yeast and human pathogen Cryptococcus neoformans.</title>
        <authorList>
            <person name="Loftus B.J."/>
            <person name="Fung E."/>
            <person name="Roncaglia P."/>
            <person name="Rowley D."/>
            <person name="Amedeo P."/>
            <person name="Bruno D."/>
            <person name="Vamathevan J."/>
            <person name="Miranda M."/>
            <person name="Anderson I.J."/>
            <person name="Fraser J.A."/>
            <person name="Allen J.E."/>
            <person name="Bosdet I.E."/>
            <person name="Brent M.R."/>
            <person name="Chiu R."/>
            <person name="Doering T.L."/>
            <person name="Donlin M.J."/>
            <person name="D'Souza C.A."/>
            <person name="Fox D.S."/>
            <person name="Grinberg V."/>
            <person name="Fu J."/>
            <person name="Fukushima M."/>
            <person name="Haas B.J."/>
            <person name="Huang J.C."/>
            <person name="Janbon G."/>
            <person name="Jones S.J."/>
            <person name="Koo H.L."/>
            <person name="Krzywinski M.I."/>
            <person name="Kwon-Chung J.K."/>
            <person name="Lengeler K.B."/>
            <person name="Maiti R."/>
            <person name="Marra M.A."/>
            <person name="Marra R.E."/>
            <person name="Mathewson C.A."/>
            <person name="Mitchell T.G."/>
            <person name="Pertea M."/>
            <person name="Riggs F.R."/>
            <person name="Salzberg S.L."/>
            <person name="Schein J.E."/>
            <person name="Shvartsbeyn A."/>
            <person name="Shin H."/>
            <person name="Shumway M."/>
            <person name="Specht C.A."/>
            <person name="Suh B.B."/>
            <person name="Tenney A."/>
            <person name="Utterback T.R."/>
            <person name="Wickes B.L."/>
            <person name="Wortman J.R."/>
            <person name="Wye N.H."/>
            <person name="Kronstad J.W."/>
            <person name="Lodge J.K."/>
            <person name="Heitman J."/>
            <person name="Davis R.W."/>
            <person name="Fraser C.M."/>
            <person name="Hyman R.W."/>
        </authorList>
    </citation>
    <scope>NUCLEOTIDE SEQUENCE [LARGE SCALE GENOMIC DNA]</scope>
    <source>
        <strain evidence="3">JEC21 / ATCC MYA-565</strain>
    </source>
</reference>
<dbReference type="EMBL" id="AE017348">
    <property type="protein sequence ID" value="ALO69542.1"/>
    <property type="molecule type" value="Genomic_DNA"/>
</dbReference>
<gene>
    <name evidence="2" type="ordered locus">CNH01005</name>
</gene>
<keyword evidence="3" id="KW-1185">Reference proteome</keyword>
<dbReference type="Pfam" id="PF22936">
    <property type="entry name" value="Pol_BBD"/>
    <property type="match status" value="1"/>
</dbReference>
<dbReference type="InterPro" id="IPR054722">
    <property type="entry name" value="PolX-like_BBD"/>
</dbReference>
<dbReference type="PaxDb" id="214684-A0A0S2M620"/>
<proteinExistence type="predicted"/>
<evidence type="ECO:0000313" key="3">
    <source>
        <dbReference type="Proteomes" id="UP000002149"/>
    </source>
</evidence>
<dbReference type="KEGG" id="cne:CNH01005"/>
<sequence>MALYSQTRPHPIPVGVDSGATQHMFKGQHAFSDIRVLPEPIAVMTAQKGTTTFATEIGSVTMIMDAGGTQISLLDLLYVPQLGRNLFSVSAMCHSEYTWRFDQKRAYLQPNNDHSVTIASAPRVPPGQDLSAETWVSLPRRRVCSPATSPRLGDLFPRRSAALEPRIDRTGVDALYNLLSLPQRRCLKQLGHLCWNVQKGDPTAEDEED</sequence>
<accession>A0A0S2M620</accession>
<dbReference type="AlphaFoldDB" id="A0A0S2M620"/>
<dbReference type="RefSeq" id="XP_024514621.1">
    <property type="nucleotide sequence ID" value="XM_024658707.1"/>
</dbReference>
<dbReference type="GeneID" id="36392984"/>
<feature type="domain" description="Retrovirus-related Pol polyprotein from transposon TNT 1-94-like beta-barrel" evidence="1">
    <location>
        <begin position="16"/>
        <end position="96"/>
    </location>
</feature>
<dbReference type="InParanoid" id="A0A0S2M620"/>
<protein>
    <recommendedName>
        <fullName evidence="1">Retrovirus-related Pol polyprotein from transposon TNT 1-94-like beta-barrel domain-containing protein</fullName>
    </recommendedName>
</protein>
<evidence type="ECO:0000259" key="1">
    <source>
        <dbReference type="Pfam" id="PF22936"/>
    </source>
</evidence>
<name>A0A0S2M620_CRYD1</name>